<name>A0A1V0EE27_9CAUD</name>
<dbReference type="EMBL" id="KY555146">
    <property type="protein sequence ID" value="ARB15165.1"/>
    <property type="molecule type" value="Genomic_DNA"/>
</dbReference>
<gene>
    <name evidence="1" type="ORF">Ccr32_gp247</name>
</gene>
<evidence type="ECO:0000313" key="2">
    <source>
        <dbReference type="Proteomes" id="UP000222485"/>
    </source>
</evidence>
<evidence type="ECO:0000313" key="1">
    <source>
        <dbReference type="EMBL" id="ARB15165.1"/>
    </source>
</evidence>
<organism evidence="1 2">
    <name type="scientific">Caulobacter phage Ccr32</name>
    <dbReference type="NCBI Taxonomy" id="1959738"/>
    <lineage>
        <taxon>Viruses</taxon>
        <taxon>Duplodnaviria</taxon>
        <taxon>Heunggongvirae</taxon>
        <taxon>Uroviricota</taxon>
        <taxon>Caudoviricetes</taxon>
        <taxon>Jeanschmidtviridae</taxon>
        <taxon>Shapirovirus</taxon>
        <taxon>Shapirovirus cbk</taxon>
    </lineage>
</organism>
<reference evidence="2" key="1">
    <citation type="journal article" date="2017" name="Curr. Microbiol.">
        <title>Genomic Diversity of Type B3 Bacteriophages of Caulobacter crescentus.</title>
        <authorList>
            <person name="Ash K.T."/>
            <person name="Drake K.M."/>
            <person name="Gibbs W.S."/>
            <person name="Ely B."/>
        </authorList>
    </citation>
    <scope>NUCLEOTIDE SEQUENCE [LARGE SCALE GENOMIC DNA]</scope>
</reference>
<sequence length="136" mass="15316">MSFAIRYFPGPRLGYGKVVSRHGMHVLFQAYAGNEPQPGTLPEVVHWDDIIEGRFASVAKVILAIDESMRWFKALEAERGTEQSAEVLMTHLRRYERDDCEVCHGARGGVRGNENIVDGKVVCDYCTMDILDARKS</sequence>
<proteinExistence type="predicted"/>
<accession>A0A1V0EE27</accession>
<protein>
    <submittedName>
        <fullName evidence="1">Uncharacterized protein</fullName>
    </submittedName>
</protein>
<dbReference type="Proteomes" id="UP000222485">
    <property type="component" value="Genome"/>
</dbReference>